<evidence type="ECO:0000259" key="2">
    <source>
        <dbReference type="PROSITE" id="PS50405"/>
    </source>
</evidence>
<dbReference type="InterPro" id="IPR004045">
    <property type="entry name" value="Glutathione_S-Trfase_N"/>
</dbReference>
<evidence type="ECO:0000313" key="3">
    <source>
        <dbReference type="EMBL" id="KAF1816408.1"/>
    </source>
</evidence>
<proteinExistence type="predicted"/>
<dbReference type="Proteomes" id="UP000504638">
    <property type="component" value="Unplaced"/>
</dbReference>
<dbReference type="InterPro" id="IPR050213">
    <property type="entry name" value="GST_superfamily"/>
</dbReference>
<dbReference type="AlphaFoldDB" id="A0A6G1GEC5"/>
<feature type="domain" description="GST N-terminal" evidence="1">
    <location>
        <begin position="18"/>
        <end position="115"/>
    </location>
</feature>
<dbReference type="InterPro" id="IPR036282">
    <property type="entry name" value="Glutathione-S-Trfase_C_sf"/>
</dbReference>
<dbReference type="SUPFAM" id="SSF52833">
    <property type="entry name" value="Thioredoxin-like"/>
    <property type="match status" value="1"/>
</dbReference>
<dbReference type="GO" id="GO:0006749">
    <property type="term" value="P:glutathione metabolic process"/>
    <property type="evidence" value="ECO:0007669"/>
    <property type="project" value="TreeGrafter"/>
</dbReference>
<feature type="domain" description="GST C-terminal" evidence="2">
    <location>
        <begin position="117"/>
        <end position="267"/>
    </location>
</feature>
<dbReference type="InterPro" id="IPR010987">
    <property type="entry name" value="Glutathione-S-Trfase_C-like"/>
</dbReference>
<evidence type="ECO:0000259" key="1">
    <source>
        <dbReference type="PROSITE" id="PS50404"/>
    </source>
</evidence>
<name>A0A6G1GEC5_9PEZI</name>
<keyword evidence="4" id="KW-1185">Reference proteome</keyword>
<reference evidence="5" key="2">
    <citation type="submission" date="2020-04" db="EMBL/GenBank/DDBJ databases">
        <authorList>
            <consortium name="NCBI Genome Project"/>
        </authorList>
    </citation>
    <scope>NUCLEOTIDE SEQUENCE</scope>
    <source>
        <strain evidence="5">CBS 781.70</strain>
    </source>
</reference>
<dbReference type="OrthoDB" id="414243at2759"/>
<dbReference type="Pfam" id="PF14497">
    <property type="entry name" value="GST_C_3"/>
    <property type="match status" value="1"/>
</dbReference>
<dbReference type="RefSeq" id="XP_033538039.1">
    <property type="nucleotide sequence ID" value="XM_033678635.1"/>
</dbReference>
<reference evidence="3 5" key="1">
    <citation type="submission" date="2020-01" db="EMBL/GenBank/DDBJ databases">
        <authorList>
            <consortium name="DOE Joint Genome Institute"/>
            <person name="Haridas S."/>
            <person name="Albert R."/>
            <person name="Binder M."/>
            <person name="Bloem J."/>
            <person name="Labutti K."/>
            <person name="Salamov A."/>
            <person name="Andreopoulos B."/>
            <person name="Baker S.E."/>
            <person name="Barry K."/>
            <person name="Bills G."/>
            <person name="Bluhm B.H."/>
            <person name="Cannon C."/>
            <person name="Castanera R."/>
            <person name="Culley D.E."/>
            <person name="Daum C."/>
            <person name="Ezra D."/>
            <person name="Gonzalez J.B."/>
            <person name="Henrissat B."/>
            <person name="Kuo A."/>
            <person name="Liang C."/>
            <person name="Lipzen A."/>
            <person name="Lutzoni F."/>
            <person name="Magnuson J."/>
            <person name="Mondo S."/>
            <person name="Nolan M."/>
            <person name="Ohm R."/>
            <person name="Pangilinan J."/>
            <person name="Park H.-J."/>
            <person name="Ramirez L."/>
            <person name="Alfaro M."/>
            <person name="Sun H."/>
            <person name="Tritt A."/>
            <person name="Yoshinaga Y."/>
            <person name="Zwiers L.-H."/>
            <person name="Turgeon B.G."/>
            <person name="Goodwin S.B."/>
            <person name="Spatafora J.W."/>
            <person name="Crous P.W."/>
            <person name="Grigoriev I.V."/>
        </authorList>
    </citation>
    <scope>NUCLEOTIDE SEQUENCE</scope>
    <source>
        <strain evidence="3 5">CBS 781.70</strain>
    </source>
</reference>
<gene>
    <name evidence="3 5" type="ORF">P152DRAFT_454677</name>
</gene>
<accession>A0A6G1GEC5</accession>
<dbReference type="InterPro" id="IPR004046">
    <property type="entry name" value="GST_C"/>
</dbReference>
<dbReference type="GeneID" id="54419205"/>
<organism evidence="3">
    <name type="scientific">Eremomyces bilateralis CBS 781.70</name>
    <dbReference type="NCBI Taxonomy" id="1392243"/>
    <lineage>
        <taxon>Eukaryota</taxon>
        <taxon>Fungi</taxon>
        <taxon>Dikarya</taxon>
        <taxon>Ascomycota</taxon>
        <taxon>Pezizomycotina</taxon>
        <taxon>Dothideomycetes</taxon>
        <taxon>Dothideomycetes incertae sedis</taxon>
        <taxon>Eremomycetales</taxon>
        <taxon>Eremomycetaceae</taxon>
        <taxon>Eremomyces</taxon>
    </lineage>
</organism>
<dbReference type="PANTHER" id="PTHR11571:SF263">
    <property type="entry name" value="GLUTATHIONE S-TRANSFERASE"/>
    <property type="match status" value="1"/>
</dbReference>
<dbReference type="PROSITE" id="PS50405">
    <property type="entry name" value="GST_CTER"/>
    <property type="match status" value="1"/>
</dbReference>
<protein>
    <submittedName>
        <fullName evidence="3 5">Glutathione S-transferase protein-like protein</fullName>
    </submittedName>
</protein>
<dbReference type="InterPro" id="IPR036249">
    <property type="entry name" value="Thioredoxin-like_sf"/>
</dbReference>
<dbReference type="PANTHER" id="PTHR11571">
    <property type="entry name" value="GLUTATHIONE S-TRANSFERASE"/>
    <property type="match status" value="1"/>
</dbReference>
<evidence type="ECO:0000313" key="5">
    <source>
        <dbReference type="RefSeq" id="XP_033538039.1"/>
    </source>
</evidence>
<keyword evidence="3" id="KW-0808">Transferase</keyword>
<dbReference type="CDD" id="cd03192">
    <property type="entry name" value="GST_C_Sigma_like"/>
    <property type="match status" value="1"/>
</dbReference>
<dbReference type="FunFam" id="1.20.1050.10:FF:000051">
    <property type="entry name" value="Glutathione S-transferase"/>
    <property type="match status" value="1"/>
</dbReference>
<dbReference type="EMBL" id="ML975150">
    <property type="protein sequence ID" value="KAF1816408.1"/>
    <property type="molecule type" value="Genomic_DNA"/>
</dbReference>
<reference evidence="5" key="3">
    <citation type="submission" date="2025-04" db="UniProtKB">
        <authorList>
            <consortium name="RefSeq"/>
        </authorList>
    </citation>
    <scope>IDENTIFICATION</scope>
    <source>
        <strain evidence="5">CBS 781.70</strain>
    </source>
</reference>
<dbReference type="Gene3D" id="1.20.1050.10">
    <property type="match status" value="1"/>
</dbReference>
<dbReference type="SUPFAM" id="SSF47616">
    <property type="entry name" value="GST C-terminal domain-like"/>
    <property type="match status" value="1"/>
</dbReference>
<evidence type="ECO:0000313" key="4">
    <source>
        <dbReference type="Proteomes" id="UP000504638"/>
    </source>
</evidence>
<dbReference type="PROSITE" id="PS50404">
    <property type="entry name" value="GST_NTER"/>
    <property type="match status" value="1"/>
</dbReference>
<dbReference type="Gene3D" id="3.40.30.10">
    <property type="entry name" value="Glutaredoxin"/>
    <property type="match status" value="1"/>
</dbReference>
<sequence>MSESKRQKLSSGSSHTPIYHLIYWPDIPGRGEFVRLAFEAAGTAYLDVSNASSAGVKPVLSLISDKHVGDDVGNPPIFAPPALKIVDGKGEGKDLLIHQTPNILAYLGERLGLIGEEEGDKYHVSQVALTALDLCDECHDTHHPVSVVKYYAEQKEEALKKAEDFRASRIPKFFGYFERVLKSNESEAKGKYLVGSKLTYADTTVWQVVNGVSYAFPKEVEARKKDYPLLFETFYPGIQEEKGIKQYLASDRRLSYSDGIFRHYPELDQQ</sequence>
<dbReference type="GO" id="GO:0004364">
    <property type="term" value="F:glutathione transferase activity"/>
    <property type="evidence" value="ECO:0007669"/>
    <property type="project" value="TreeGrafter"/>
</dbReference>